<reference evidence="3" key="1">
    <citation type="submission" date="2017-11" db="EMBL/GenBank/DDBJ databases">
        <authorList>
            <person name="Kuznetsova I."/>
            <person name="Sazanova A."/>
            <person name="Chirak E."/>
            <person name="Safronova V."/>
            <person name="Willems A."/>
        </authorList>
    </citation>
    <scope>NUCLEOTIDE SEQUENCE [LARGE SCALE GENOMIC DNA]</scope>
    <source>
        <strain evidence="3">STM 196</strain>
    </source>
</reference>
<dbReference type="InterPro" id="IPR008775">
    <property type="entry name" value="Phytyl_CoA_dOase-like"/>
</dbReference>
<keyword evidence="3" id="KW-1185">Reference proteome</keyword>
<name>A0A2P7BB93_9HYPH</name>
<evidence type="ECO:0000313" key="3">
    <source>
        <dbReference type="Proteomes" id="UP000241444"/>
    </source>
</evidence>
<dbReference type="SUPFAM" id="SSF51197">
    <property type="entry name" value="Clavaminate synthase-like"/>
    <property type="match status" value="1"/>
</dbReference>
<dbReference type="RefSeq" id="WP_106713441.1">
    <property type="nucleotide sequence ID" value="NZ_PGGO01000023.1"/>
</dbReference>
<organism evidence="2 3">
    <name type="scientific">Phyllobacterium brassicacearum</name>
    <dbReference type="NCBI Taxonomy" id="314235"/>
    <lineage>
        <taxon>Bacteria</taxon>
        <taxon>Pseudomonadati</taxon>
        <taxon>Pseudomonadota</taxon>
        <taxon>Alphaproteobacteria</taxon>
        <taxon>Hyphomicrobiales</taxon>
        <taxon>Phyllobacteriaceae</taxon>
        <taxon>Phyllobacterium</taxon>
    </lineage>
</organism>
<proteinExistence type="predicted"/>
<dbReference type="Pfam" id="PF05721">
    <property type="entry name" value="PhyH"/>
    <property type="match status" value="1"/>
</dbReference>
<dbReference type="GO" id="GO:0005506">
    <property type="term" value="F:iron ion binding"/>
    <property type="evidence" value="ECO:0007669"/>
    <property type="project" value="UniProtKB-ARBA"/>
</dbReference>
<evidence type="ECO:0000313" key="2">
    <source>
        <dbReference type="EMBL" id="PSH63743.1"/>
    </source>
</evidence>
<dbReference type="EMBL" id="PGGO01000023">
    <property type="protein sequence ID" value="PSH63743.1"/>
    <property type="molecule type" value="Genomic_DNA"/>
</dbReference>
<protein>
    <recommendedName>
        <fullName evidence="4">Phytanoyl-CoA dioxygenase</fullName>
    </recommendedName>
</protein>
<dbReference type="Gene3D" id="2.60.120.620">
    <property type="entry name" value="q2cbj1_9rhob like domain"/>
    <property type="match status" value="1"/>
</dbReference>
<evidence type="ECO:0000256" key="1">
    <source>
        <dbReference type="ARBA" id="ARBA00001954"/>
    </source>
</evidence>
<dbReference type="PANTHER" id="PTHR20883:SF48">
    <property type="entry name" value="ECTOINE DIOXYGENASE"/>
    <property type="match status" value="1"/>
</dbReference>
<dbReference type="PANTHER" id="PTHR20883">
    <property type="entry name" value="PHYTANOYL-COA DIOXYGENASE DOMAIN CONTAINING 1"/>
    <property type="match status" value="1"/>
</dbReference>
<comment type="cofactor">
    <cofactor evidence="1">
        <name>Fe(2+)</name>
        <dbReference type="ChEBI" id="CHEBI:29033"/>
    </cofactor>
</comment>
<gene>
    <name evidence="2" type="ORF">CU102_23065</name>
</gene>
<dbReference type="OrthoDB" id="2553118at2"/>
<accession>A0A2P7BB93</accession>
<dbReference type="AlphaFoldDB" id="A0A2P7BB93"/>
<dbReference type="GO" id="GO:0016706">
    <property type="term" value="F:2-oxoglutarate-dependent dioxygenase activity"/>
    <property type="evidence" value="ECO:0007669"/>
    <property type="project" value="UniProtKB-ARBA"/>
</dbReference>
<comment type="caution">
    <text evidence="2">The sequence shown here is derived from an EMBL/GenBank/DDBJ whole genome shotgun (WGS) entry which is preliminary data.</text>
</comment>
<dbReference type="Proteomes" id="UP000241444">
    <property type="component" value="Unassembled WGS sequence"/>
</dbReference>
<evidence type="ECO:0008006" key="4">
    <source>
        <dbReference type="Google" id="ProtNLM"/>
    </source>
</evidence>
<sequence length="269" mass="30473">MSILDRILKPRAAVETPAPPRSRLIVEDWAAMTTEQQQDYFNANGFLVIPDAVPQPLVLKIVSALEAKEGEIDELTEDFWKADSIFELVGNEKVTATLEHLFETPVKFFKAAYTRVKPVAESKMRPGRQVLHMDYGGGEEIGDYRNSCACWVNVAYHLTTLTEHHAPFWVVPGSHRRFNSVPTTNLDYMFDQAKMLLVNAGDALIFHCFVAHCGDANTSDSTRHSFFFSHRPVWARHAGIVKEWPAEIVENVPEPRRQVMLDLNRGLPL</sequence>